<dbReference type="Gene3D" id="3.20.20.210">
    <property type="match status" value="1"/>
</dbReference>
<evidence type="ECO:0000259" key="1">
    <source>
        <dbReference type="Pfam" id="PF01208"/>
    </source>
</evidence>
<proteinExistence type="predicted"/>
<evidence type="ECO:0000313" key="3">
    <source>
        <dbReference type="Proteomes" id="UP000192569"/>
    </source>
</evidence>
<evidence type="ECO:0000313" key="2">
    <source>
        <dbReference type="EMBL" id="SMB90901.1"/>
    </source>
</evidence>
<organism evidence="2 3">
    <name type="scientific">Thermanaeromonas toyohensis ToBE</name>
    <dbReference type="NCBI Taxonomy" id="698762"/>
    <lineage>
        <taxon>Bacteria</taxon>
        <taxon>Bacillati</taxon>
        <taxon>Bacillota</taxon>
        <taxon>Clostridia</taxon>
        <taxon>Neomoorellales</taxon>
        <taxon>Neomoorellaceae</taxon>
        <taxon>Thermanaeromonas</taxon>
    </lineage>
</organism>
<reference evidence="2 3" key="1">
    <citation type="submission" date="2017-04" db="EMBL/GenBank/DDBJ databases">
        <authorList>
            <person name="Afonso C.L."/>
            <person name="Miller P.J."/>
            <person name="Scott M.A."/>
            <person name="Spackman E."/>
            <person name="Goraichik I."/>
            <person name="Dimitrov K.M."/>
            <person name="Suarez D.L."/>
            <person name="Swayne D.E."/>
        </authorList>
    </citation>
    <scope>NUCLEOTIDE SEQUENCE [LARGE SCALE GENOMIC DNA]</scope>
    <source>
        <strain evidence="2 3">ToBE</strain>
    </source>
</reference>
<dbReference type="Proteomes" id="UP000192569">
    <property type="component" value="Chromosome I"/>
</dbReference>
<dbReference type="InterPro" id="IPR052024">
    <property type="entry name" value="Methanogen_methyltrans"/>
</dbReference>
<dbReference type="GO" id="GO:0006779">
    <property type="term" value="P:porphyrin-containing compound biosynthetic process"/>
    <property type="evidence" value="ECO:0007669"/>
    <property type="project" value="InterPro"/>
</dbReference>
<dbReference type="Pfam" id="PF01208">
    <property type="entry name" value="URO-D"/>
    <property type="match status" value="1"/>
</dbReference>
<dbReference type="PANTHER" id="PTHR47099:SF1">
    <property type="entry name" value="METHYLCOBAMIDE:COM METHYLTRANSFERASE MTBA"/>
    <property type="match status" value="1"/>
</dbReference>
<dbReference type="CDD" id="cd03465">
    <property type="entry name" value="URO-D_like"/>
    <property type="match status" value="1"/>
</dbReference>
<dbReference type="GO" id="GO:0004853">
    <property type="term" value="F:uroporphyrinogen decarboxylase activity"/>
    <property type="evidence" value="ECO:0007669"/>
    <property type="project" value="InterPro"/>
</dbReference>
<dbReference type="SUPFAM" id="SSF51726">
    <property type="entry name" value="UROD/MetE-like"/>
    <property type="match status" value="1"/>
</dbReference>
<dbReference type="STRING" id="698762.SAMN00808754_0350"/>
<name>A0A1W1VCX5_9FIRM</name>
<protein>
    <submittedName>
        <fullName evidence="2">Uroporphyrinogen decarboxylase</fullName>
    </submittedName>
</protein>
<dbReference type="InterPro" id="IPR000257">
    <property type="entry name" value="Uroporphyrinogen_deCOase"/>
</dbReference>
<feature type="domain" description="Uroporphyrinogen decarboxylase (URO-D)" evidence="1">
    <location>
        <begin position="6"/>
        <end position="343"/>
    </location>
</feature>
<dbReference type="RefSeq" id="WP_084663441.1">
    <property type="nucleotide sequence ID" value="NZ_LT838272.1"/>
</dbReference>
<accession>A0A1W1VCX5</accession>
<keyword evidence="3" id="KW-1185">Reference proteome</keyword>
<dbReference type="EMBL" id="LT838272">
    <property type="protein sequence ID" value="SMB90901.1"/>
    <property type="molecule type" value="Genomic_DNA"/>
</dbReference>
<dbReference type="PANTHER" id="PTHR47099">
    <property type="entry name" value="METHYLCOBAMIDE:COM METHYLTRANSFERASE MTBA"/>
    <property type="match status" value="1"/>
</dbReference>
<gene>
    <name evidence="2" type="ORF">SAMN00808754_0350</name>
</gene>
<dbReference type="PROSITE" id="PS51257">
    <property type="entry name" value="PROKAR_LIPOPROTEIN"/>
    <property type="match status" value="1"/>
</dbReference>
<dbReference type="InterPro" id="IPR038071">
    <property type="entry name" value="UROD/MetE-like_sf"/>
</dbReference>
<dbReference type="OrthoDB" id="8452307at2"/>
<sequence>MREMTPLERCLATLRFEIPDRVPVVPQAFMVACATAGYKIGEINKSGKLMAETHLICQAKYGYDGVVIDIDDATLAEACGAKVIWRENDVAIVDEEQPVLKDLRQIEDLPLPDPYSSGRLPEWLEATRILREKIGDHVFIMGRADQGPFDLACLLRGTQQFMIDLVTAPPELIWKVLDWCRKAGTLFAKAQKDAGAHATSIGDSFAGPNLISPAMYRQFALEHEITMTKEVQDYGIPFSIHICGNTTAILEDMASTGAHILELDWQVDMGYAKKVVGNRAVLMGNINPSDPLVWGTPEEVEAQAKNIIEATGGIGLFLSSGCAMGYNTPEENMWALVNAAEKYGTYEQLMELQVKRSKA</sequence>
<dbReference type="AlphaFoldDB" id="A0A1W1VCX5"/>